<dbReference type="Pfam" id="PF00069">
    <property type="entry name" value="Pkinase"/>
    <property type="match status" value="1"/>
</dbReference>
<dbReference type="Gene3D" id="2.60.200.20">
    <property type="match status" value="1"/>
</dbReference>
<dbReference type="GO" id="GO:0010506">
    <property type="term" value="P:regulation of autophagy"/>
    <property type="evidence" value="ECO:0007669"/>
    <property type="project" value="InterPro"/>
</dbReference>
<keyword evidence="9" id="KW-1185">Reference proteome</keyword>
<dbReference type="InterPro" id="IPR011009">
    <property type="entry name" value="Kinase-like_dom_sf"/>
</dbReference>
<dbReference type="GO" id="GO:0004674">
    <property type="term" value="F:protein serine/threonine kinase activity"/>
    <property type="evidence" value="ECO:0007669"/>
    <property type="project" value="InterPro"/>
</dbReference>
<feature type="binding site" evidence="4">
    <location>
        <position position="216"/>
    </location>
    <ligand>
        <name>ATP</name>
        <dbReference type="ChEBI" id="CHEBI:30616"/>
    </ligand>
</feature>
<dbReference type="InterPro" id="IPR045269">
    <property type="entry name" value="Atg1-like"/>
</dbReference>
<feature type="domain" description="Protein kinase" evidence="7">
    <location>
        <begin position="187"/>
        <end position="457"/>
    </location>
</feature>
<dbReference type="PROSITE" id="PS00107">
    <property type="entry name" value="PROTEIN_KINASE_ATP"/>
    <property type="match status" value="1"/>
</dbReference>
<accession>A0A8H6TE15</accession>
<evidence type="ECO:0000256" key="3">
    <source>
        <dbReference type="ARBA" id="ARBA00022840"/>
    </source>
</evidence>
<dbReference type="PANTHER" id="PTHR24348:SF68">
    <property type="entry name" value="SERINE_THREONINE-PROTEIN KINASE ATG1C"/>
    <property type="match status" value="1"/>
</dbReference>
<feature type="compositionally biased region" description="Low complexity" evidence="5">
    <location>
        <begin position="653"/>
        <end position="670"/>
    </location>
</feature>
<feature type="compositionally biased region" description="Polar residues" evidence="5">
    <location>
        <begin position="35"/>
        <end position="55"/>
    </location>
</feature>
<dbReference type="Proteomes" id="UP000636479">
    <property type="component" value="Unassembled WGS sequence"/>
</dbReference>
<dbReference type="Gene3D" id="1.10.510.10">
    <property type="entry name" value="Transferase(Phosphotransferase) domain 1"/>
    <property type="match status" value="1"/>
</dbReference>
<protein>
    <recommendedName>
        <fullName evidence="10">Pkinase-domain-containing protein</fullName>
    </recommendedName>
</protein>
<dbReference type="InterPro" id="IPR000253">
    <property type="entry name" value="FHA_dom"/>
</dbReference>
<feature type="region of interest" description="Disordered" evidence="5">
    <location>
        <begin position="35"/>
        <end position="57"/>
    </location>
</feature>
<dbReference type="PROSITE" id="PS50006">
    <property type="entry name" value="FHA_DOMAIN"/>
    <property type="match status" value="1"/>
</dbReference>
<dbReference type="SUPFAM" id="SSF49879">
    <property type="entry name" value="SMAD/FHA domain"/>
    <property type="match status" value="1"/>
</dbReference>
<comment type="caution">
    <text evidence="8">The sequence shown here is derived from an EMBL/GenBank/DDBJ whole genome shotgun (WGS) entry which is preliminary data.</text>
</comment>
<dbReference type="SUPFAM" id="SSF56112">
    <property type="entry name" value="Protein kinase-like (PK-like)"/>
    <property type="match status" value="1"/>
</dbReference>
<evidence type="ECO:0000256" key="2">
    <source>
        <dbReference type="ARBA" id="ARBA00022741"/>
    </source>
</evidence>
<evidence type="ECO:0000256" key="4">
    <source>
        <dbReference type="PROSITE-ProRule" id="PRU10141"/>
    </source>
</evidence>
<reference evidence="8" key="1">
    <citation type="submission" date="2020-05" db="EMBL/GenBank/DDBJ databases">
        <title>Mycena genomes resolve the evolution of fungal bioluminescence.</title>
        <authorList>
            <person name="Tsai I.J."/>
        </authorList>
    </citation>
    <scope>NUCLEOTIDE SEQUENCE</scope>
    <source>
        <strain evidence="8">171206Taipei</strain>
    </source>
</reference>
<dbReference type="PROSITE" id="PS50011">
    <property type="entry name" value="PROTEIN_KINASE_DOM"/>
    <property type="match status" value="1"/>
</dbReference>
<keyword evidence="3 4" id="KW-0067">ATP-binding</keyword>
<dbReference type="InterPro" id="IPR008984">
    <property type="entry name" value="SMAD_FHA_dom_sf"/>
</dbReference>
<dbReference type="GO" id="GO:0005524">
    <property type="term" value="F:ATP binding"/>
    <property type="evidence" value="ECO:0007669"/>
    <property type="project" value="UniProtKB-UniRule"/>
</dbReference>
<dbReference type="RefSeq" id="XP_037225704.1">
    <property type="nucleotide sequence ID" value="XM_037357794.1"/>
</dbReference>
<dbReference type="EMBL" id="JACAZF010000001">
    <property type="protein sequence ID" value="KAF7315681.1"/>
    <property type="molecule type" value="Genomic_DNA"/>
</dbReference>
<sequence>MGNSHPFDLLFFRGRDRYDLLLLSLTMEDVSMASSSQSHITNPEADATQSTQPAYSQEAEDTNDCWGLLIPASGGAQKVRLLRTQAVYTIGRRKSSNLCLDSNHISSDHATITWNSVGGDVLIHDHSSNGTWLGNDRIGKNNTRVLEDGMQITFGPKNYIRKEGEPAPSIYMFCDLLRVKRAIHKHYDLDKELGVGNFAVVYRALSRRNAKWVAVKVISQVRRYAGSARDGLDEIGILQNLRHTNIVQLLEHFENSDDSLDLVFELVEGGDLDSYIRKYNGGVGGLSEGMTRHLADQICAGTAFIHSNNITHRDLKPENILLTVDDPPKVKIADFGVAKLTTEGTDLKTICGTLQYMAPEILSRLSTDPPYTHRVDSWSIGCLIFTMFTTHVPWPPSNDSPVDLRDLMAQRGIAGIQWDFITRKNLSKPARQFLDSLLMFNPDQRLDLSKARSQPWMSNFKRAYVIDADTGDLTRSLSWRDSTADFGKTISSPNDLVREKTVDPYENENEEEVHQHPVAGSSLDPYADPPMPIPLARPPRQKQLPDIAEVSADAAYAPATRNKGKGKAKAQTSDLVPAPDSANSSAYLYGNTGAAPSPLDPVPEVEEMQVDRKTAKRKRDHGDNVVALAMGGDSLSSLSSMSSDGEPAQPELKPAASSSKTRKTAAAAAARPPPAKRGRIAEPEAVIASKKPPSTSRKPPSAARAPRKPPPLTGSKPPSTRGRKRATTADPETEEPSRTRARR</sequence>
<proteinExistence type="inferred from homology"/>
<feature type="compositionally biased region" description="Low complexity" evidence="5">
    <location>
        <begin position="627"/>
        <end position="645"/>
    </location>
</feature>
<dbReference type="AlphaFoldDB" id="A0A8H6TE15"/>
<feature type="region of interest" description="Disordered" evidence="5">
    <location>
        <begin position="556"/>
        <end position="743"/>
    </location>
</feature>
<dbReference type="Pfam" id="PF00498">
    <property type="entry name" value="FHA"/>
    <property type="match status" value="1"/>
</dbReference>
<dbReference type="OrthoDB" id="10252171at2759"/>
<dbReference type="SMART" id="SM00220">
    <property type="entry name" value="S_TKc"/>
    <property type="match status" value="1"/>
</dbReference>
<dbReference type="GO" id="GO:0005737">
    <property type="term" value="C:cytoplasm"/>
    <property type="evidence" value="ECO:0007669"/>
    <property type="project" value="TreeGrafter"/>
</dbReference>
<gene>
    <name evidence="8" type="ORF">MIND_00083700</name>
</gene>
<feature type="domain" description="FHA" evidence="6">
    <location>
        <begin position="88"/>
        <end position="138"/>
    </location>
</feature>
<evidence type="ECO:0000259" key="7">
    <source>
        <dbReference type="PROSITE" id="PS50011"/>
    </source>
</evidence>
<organism evidence="8 9">
    <name type="scientific">Mycena indigotica</name>
    <dbReference type="NCBI Taxonomy" id="2126181"/>
    <lineage>
        <taxon>Eukaryota</taxon>
        <taxon>Fungi</taxon>
        <taxon>Dikarya</taxon>
        <taxon>Basidiomycota</taxon>
        <taxon>Agaricomycotina</taxon>
        <taxon>Agaricomycetes</taxon>
        <taxon>Agaricomycetidae</taxon>
        <taxon>Agaricales</taxon>
        <taxon>Marasmiineae</taxon>
        <taxon>Mycenaceae</taxon>
        <taxon>Mycena</taxon>
    </lineage>
</organism>
<evidence type="ECO:0008006" key="10">
    <source>
        <dbReference type="Google" id="ProtNLM"/>
    </source>
</evidence>
<evidence type="ECO:0000259" key="6">
    <source>
        <dbReference type="PROSITE" id="PS50006"/>
    </source>
</evidence>
<dbReference type="GeneID" id="59340310"/>
<evidence type="ECO:0000313" key="9">
    <source>
        <dbReference type="Proteomes" id="UP000636479"/>
    </source>
</evidence>
<evidence type="ECO:0000313" key="8">
    <source>
        <dbReference type="EMBL" id="KAF7315681.1"/>
    </source>
</evidence>
<evidence type="ECO:0000256" key="5">
    <source>
        <dbReference type="SAM" id="MobiDB-lite"/>
    </source>
</evidence>
<dbReference type="SMART" id="SM00240">
    <property type="entry name" value="FHA"/>
    <property type="match status" value="1"/>
</dbReference>
<name>A0A8H6TE15_9AGAR</name>
<feature type="compositionally biased region" description="Low complexity" evidence="5">
    <location>
        <begin position="688"/>
        <end position="704"/>
    </location>
</feature>
<dbReference type="InterPro" id="IPR000719">
    <property type="entry name" value="Prot_kinase_dom"/>
</dbReference>
<dbReference type="PANTHER" id="PTHR24348">
    <property type="entry name" value="SERINE/THREONINE-PROTEIN KINASE UNC-51-RELATED"/>
    <property type="match status" value="1"/>
</dbReference>
<comment type="similarity">
    <text evidence="1">Belongs to the protein kinase superfamily. CAMK Ser/Thr protein kinase family. CHEK2 subfamily.</text>
</comment>
<dbReference type="InterPro" id="IPR008271">
    <property type="entry name" value="Ser/Thr_kinase_AS"/>
</dbReference>
<evidence type="ECO:0000256" key="1">
    <source>
        <dbReference type="ARBA" id="ARBA00005575"/>
    </source>
</evidence>
<keyword evidence="2 4" id="KW-0547">Nucleotide-binding</keyword>
<dbReference type="InterPro" id="IPR017441">
    <property type="entry name" value="Protein_kinase_ATP_BS"/>
</dbReference>
<dbReference type="PROSITE" id="PS00108">
    <property type="entry name" value="PROTEIN_KINASE_ST"/>
    <property type="match status" value="1"/>
</dbReference>